<feature type="compositionally biased region" description="Polar residues" evidence="1">
    <location>
        <begin position="1455"/>
        <end position="1464"/>
    </location>
</feature>
<feature type="compositionally biased region" description="Basic and acidic residues" evidence="1">
    <location>
        <begin position="1469"/>
        <end position="1478"/>
    </location>
</feature>
<accession>A0AAV9ZTL4</accession>
<dbReference type="InterPro" id="IPR038765">
    <property type="entry name" value="Papain-like_cys_pep_sf"/>
</dbReference>
<keyword evidence="3" id="KW-1185">Reference proteome</keyword>
<proteinExistence type="predicted"/>
<feature type="compositionally biased region" description="Polar residues" evidence="1">
    <location>
        <begin position="1479"/>
        <end position="1491"/>
    </location>
</feature>
<feature type="compositionally biased region" description="Basic and acidic residues" evidence="1">
    <location>
        <begin position="414"/>
        <end position="428"/>
    </location>
</feature>
<dbReference type="EMBL" id="JAWWNJ010000112">
    <property type="protein sequence ID" value="KAK6992198.1"/>
    <property type="molecule type" value="Genomic_DNA"/>
</dbReference>
<protein>
    <recommendedName>
        <fullName evidence="4">Ubiquitin-like protease family profile domain-containing protein</fullName>
    </recommendedName>
</protein>
<evidence type="ECO:0000256" key="1">
    <source>
        <dbReference type="SAM" id="MobiDB-lite"/>
    </source>
</evidence>
<evidence type="ECO:0000313" key="2">
    <source>
        <dbReference type="EMBL" id="KAK6992198.1"/>
    </source>
</evidence>
<gene>
    <name evidence="2" type="ORF">R3P38DRAFT_3408784</name>
</gene>
<dbReference type="SUPFAM" id="SSF54001">
    <property type="entry name" value="Cysteine proteinases"/>
    <property type="match status" value="1"/>
</dbReference>
<comment type="caution">
    <text evidence="2">The sequence shown here is derived from an EMBL/GenBank/DDBJ whole genome shotgun (WGS) entry which is preliminary data.</text>
</comment>
<sequence length="1684" mass="186974">MEDIIIFDNEDTGELARLTAEWNPEKWISAGKVYHDVPPEVQAAEFKLLEIPRAHFHKLPPPTLSITELLHFHLPLVAKEPDNPMHDEYEHFSDEEPSVDVDGVLVPTRRELNTFRTQFGQAWFDGKKSLRWNGSVLGFASVPVTSLASFFSTRYLGSNLVDALLDVLAIRLRDAGLSDGAVVANSTFAQFVSLYSPMKDGTVPLLSHPGAQKYLTKYAAWFRTGSRTSLFFVLYRPPSHWTTCSIDFEARHIRYGDGLRWPRPAEFFDALGAWLIENFPDVPFTVSDDLPCAIQTDGYSCPIISVNAVAHTTMGDALWTAETADAMRMRAFCDILQYSGAGPVVHSSGSPSVPKSHDLAENLLALHPDVNDSLLVAAATFEESSSIPRPAQSEPVPPTSPVASKKRAADCGGEDERKSKVAKTESSSDQRPVIHPFFGKSFKPPPPPPPASKLKAKSKSTQRKPADFESSGAIGISKSANAARKLREAVKAGTFVPSAKRTANFRAKCLEVDPNAEFEETCSQVRCSNCKEWKIMQEPYGATRFKQHVEAQNCSPPPPDPVPDPSLRTLNDFKMVVTCPKPTKLPPPAKIQRPCPGLTRSFDELVGRYLDNCVSSGGGGRSDNHYSSQIFDKKFTDLTNDQKDTVETARFHDRAWRNDTSPRIMACFATGTNPCLRTVAGMLFARFKGLEALLSEDDNFSVERRFFQYVVDGKFKDDKVFTGIVKAKVLATDREVRGKGLQNFKYDTDLDGLMGLIHSMCPRAYRELQKHFPLRTERSIKHIVSNAPRFPLGIVDQTFIHAKQYLEHYNYPMGAPLSLAVDDTKLFAALRPLFDGVKKCWYIVGSTGEPIAVPDAAALHATIDELQSTAELATKLRLWVLQIPLPGVPPLVLAIMPLGSKVKGAQLADSQIRLMEGLVSRGFRITSSGGDGASVERDCQRRTASACKLVEYRIKHPDGDYPDIIVQIWDLDGNLWVVIQDAKHGRKTFKNNLYSGAHTLVLGNYPVFYQLVHKLGIKQGSPLYHRDFIKSDRMDDRAAARVFSADFLEQAAQDPSTNLGLFVYLLVFGDFIDAWQSRTLSHHERARIVIRTHLFLQTWREFLGKAGYSEARYFISKESFDIAQILINGLLGLIIIHRDHLGDNPCPLLPWFNASEPNEHSFSGLRDIFPDFTLQQAIIGVPKLRAKMEASVRIPKTHSDFKKQASGYCHTYYSGGSEIDFERLNQYPTDAALAAAYQIAGQENECLWSLLGIHPFRIKKAPIRQSPAAPLPNPSLHHLYMQEESNSNSEDEKTPAEELQELIDNIQTMGSFPKAVDDQLDACIMASVALSMDELARVENMAENDPARFAEIQSDIAKALATQPAAVFAVLQNIADSATRSAPQIIDAPPVLDISSDDLSSLIVLRREHQTEEARKGVRTYKTSDTYVDHRTGAEKPLTDRQKLARQMQSIILQGQERGSSTGLNRKVRWTEQKDKDSTPASESVPKTGNAANAELAASGRSTDAIKRRRTAFRNLKCASLVAEAGISKNDELENECYGFVMVGKDIALVHVLTLYSKSGGKSGTHAWREKTDTIGVISFIAGQIYEHEHRRQFNIIHTADALLGTVHFAHIPAGSFLALLPKDEVVKSSQTHIEIGSQAYKLFDDLNAEREKLAEAVASLNTVRRKKGGEIHVLELPEDDCVE</sequence>
<evidence type="ECO:0000313" key="3">
    <source>
        <dbReference type="Proteomes" id="UP001362999"/>
    </source>
</evidence>
<reference evidence="2 3" key="1">
    <citation type="journal article" date="2024" name="J Genomics">
        <title>Draft genome sequencing and assembly of Favolaschia claudopus CIRM-BRFM 2984 isolated from oak limbs.</title>
        <authorList>
            <person name="Navarro D."/>
            <person name="Drula E."/>
            <person name="Chaduli D."/>
            <person name="Cazenave R."/>
            <person name="Ahrendt S."/>
            <person name="Wang J."/>
            <person name="Lipzen A."/>
            <person name="Daum C."/>
            <person name="Barry K."/>
            <person name="Grigoriev I.V."/>
            <person name="Favel A."/>
            <person name="Rosso M.N."/>
            <person name="Martin F."/>
        </authorList>
    </citation>
    <scope>NUCLEOTIDE SEQUENCE [LARGE SCALE GENOMIC DNA]</scope>
    <source>
        <strain evidence="2 3">CIRM-BRFM 2984</strain>
    </source>
</reference>
<feature type="region of interest" description="Disordered" evidence="1">
    <location>
        <begin position="384"/>
        <end position="473"/>
    </location>
</feature>
<evidence type="ECO:0008006" key="4">
    <source>
        <dbReference type="Google" id="ProtNLM"/>
    </source>
</evidence>
<dbReference type="Gene3D" id="3.40.395.10">
    <property type="entry name" value="Adenoviral Proteinase, Chain A"/>
    <property type="match status" value="1"/>
</dbReference>
<organism evidence="2 3">
    <name type="scientific">Favolaschia claudopus</name>
    <dbReference type="NCBI Taxonomy" id="2862362"/>
    <lineage>
        <taxon>Eukaryota</taxon>
        <taxon>Fungi</taxon>
        <taxon>Dikarya</taxon>
        <taxon>Basidiomycota</taxon>
        <taxon>Agaricomycotina</taxon>
        <taxon>Agaricomycetes</taxon>
        <taxon>Agaricomycetidae</taxon>
        <taxon>Agaricales</taxon>
        <taxon>Marasmiineae</taxon>
        <taxon>Mycenaceae</taxon>
        <taxon>Favolaschia</taxon>
    </lineage>
</organism>
<feature type="region of interest" description="Disordered" evidence="1">
    <location>
        <begin position="1455"/>
        <end position="1502"/>
    </location>
</feature>
<dbReference type="Proteomes" id="UP001362999">
    <property type="component" value="Unassembled WGS sequence"/>
</dbReference>
<name>A0AAV9ZTL4_9AGAR</name>